<proteinExistence type="inferred from homology"/>
<dbReference type="RefSeq" id="WP_307239985.1">
    <property type="nucleotide sequence ID" value="NZ_JAUSQZ010000001.1"/>
</dbReference>
<dbReference type="SUPFAM" id="SSF56801">
    <property type="entry name" value="Acetyl-CoA synthetase-like"/>
    <property type="match status" value="1"/>
</dbReference>
<evidence type="ECO:0000313" key="9">
    <source>
        <dbReference type="Proteomes" id="UP001235712"/>
    </source>
</evidence>
<dbReference type="Pfam" id="PF00501">
    <property type="entry name" value="AMP-binding"/>
    <property type="match status" value="1"/>
</dbReference>
<feature type="domain" description="AMP-dependent synthetase/ligase" evidence="5">
    <location>
        <begin position="108"/>
        <end position="474"/>
    </location>
</feature>
<dbReference type="InterPro" id="IPR042099">
    <property type="entry name" value="ANL_N_sf"/>
</dbReference>
<keyword evidence="4" id="KW-0067">ATP-binding</keyword>
<dbReference type="Gene3D" id="3.40.50.12780">
    <property type="entry name" value="N-terminal domain of ligase-like"/>
    <property type="match status" value="1"/>
</dbReference>
<evidence type="ECO:0000256" key="4">
    <source>
        <dbReference type="ARBA" id="ARBA00022840"/>
    </source>
</evidence>
<evidence type="ECO:0000256" key="2">
    <source>
        <dbReference type="ARBA" id="ARBA00022598"/>
    </source>
</evidence>
<dbReference type="InterPro" id="IPR032387">
    <property type="entry name" value="ACAS_N"/>
</dbReference>
<dbReference type="InterPro" id="IPR045851">
    <property type="entry name" value="AMP-bd_C_sf"/>
</dbReference>
<dbReference type="Proteomes" id="UP001235712">
    <property type="component" value="Unassembled WGS sequence"/>
</dbReference>
<protein>
    <submittedName>
        <fullName evidence="8">Acetoacetyl-CoA synthetase</fullName>
        <ecNumber evidence="8">6.2.1.16</ecNumber>
    </submittedName>
</protein>
<accession>A0ABT9NZE6</accession>
<organism evidence="8 9">
    <name type="scientific">Kineosporia succinea</name>
    <dbReference type="NCBI Taxonomy" id="84632"/>
    <lineage>
        <taxon>Bacteria</taxon>
        <taxon>Bacillati</taxon>
        <taxon>Actinomycetota</taxon>
        <taxon>Actinomycetes</taxon>
        <taxon>Kineosporiales</taxon>
        <taxon>Kineosporiaceae</taxon>
        <taxon>Kineosporia</taxon>
    </lineage>
</organism>
<feature type="domain" description="AMP-binding enzyme C-terminal" evidence="6">
    <location>
        <begin position="541"/>
        <end position="609"/>
    </location>
</feature>
<dbReference type="PANTHER" id="PTHR42921:SF1">
    <property type="entry name" value="ACETOACETYL-COA SYNTHETASE"/>
    <property type="match status" value="1"/>
</dbReference>
<evidence type="ECO:0000259" key="5">
    <source>
        <dbReference type="Pfam" id="PF00501"/>
    </source>
</evidence>
<gene>
    <name evidence="8" type="ORF">J2S57_001567</name>
</gene>
<reference evidence="8 9" key="1">
    <citation type="submission" date="2023-07" db="EMBL/GenBank/DDBJ databases">
        <title>Sequencing the genomes of 1000 actinobacteria strains.</title>
        <authorList>
            <person name="Klenk H.-P."/>
        </authorList>
    </citation>
    <scope>NUCLEOTIDE SEQUENCE [LARGE SCALE GENOMIC DNA]</scope>
    <source>
        <strain evidence="8 9">DSM 44388</strain>
    </source>
</reference>
<dbReference type="InterPro" id="IPR000873">
    <property type="entry name" value="AMP-dep_synth/lig_dom"/>
</dbReference>
<dbReference type="EMBL" id="JAUSQZ010000001">
    <property type="protein sequence ID" value="MDP9825818.1"/>
    <property type="molecule type" value="Genomic_DNA"/>
</dbReference>
<dbReference type="NCBIfam" id="TIGR01217">
    <property type="entry name" value="ac_ac_CoA_syn"/>
    <property type="match status" value="1"/>
</dbReference>
<comment type="similarity">
    <text evidence="1">Belongs to the ATP-dependent AMP-binding enzyme family.</text>
</comment>
<dbReference type="Pfam" id="PF16177">
    <property type="entry name" value="ACAS_N"/>
    <property type="match status" value="1"/>
</dbReference>
<keyword evidence="3" id="KW-0547">Nucleotide-binding</keyword>
<dbReference type="PROSITE" id="PS00455">
    <property type="entry name" value="AMP_BINDING"/>
    <property type="match status" value="1"/>
</dbReference>
<dbReference type="InterPro" id="IPR025110">
    <property type="entry name" value="AMP-bd_C"/>
</dbReference>
<keyword evidence="2 8" id="KW-0436">Ligase</keyword>
<sequence>MTVHPDSSSAEILWHPDAERAARSQIAEFGRWLGDHREVVVDPLDYAALHRWSVRHVGDFWSAAAEFLGVRFGAKPVRPLADASMPGAQWFPGATLNYAEHALSHDGAAVIFVREDGLEQQLTYAGLRDLVGRARTGLVDAGVGRGDRVVALAPNGIAALVLFLATASLGAIWSSCSPDFGARAVTDRFAQIEPKVLFAVDGYLYGGKRFSIRDTVTALRESMPSLTRTVILPYLDPGSRPRAGEISWAEFTARPGELAFEPVPFDHPLWVLYSSGTTGLPKGIVQGHGGILLEQLKTLRLQHDLRPGDVLFWFTTTGWMMWNFLVGGLLAGSTILLYDGSPAFPDASRLWELAARHRIKLFGVSAPFVQAASRSGLRPGEQFDLSAMESLGSTGSPLSPENFRWIGSAVGEHVRICSVSGGTDVCTAFLTGAPTVPIWLGELSCASLGADVHSLDEAGRDLIDRVGELVIGQPMPSMPVAFWNDPDGTRLREAYFETYPGLWRHGDWVRATPRGSFVIYGRSDSTLNRGGVRMGTAEFYSVVESLAGVADSLVIDADELLCFLVLHEGVSMADVEAPLRTMLRSQLSPRHVPDRFIAIPAVPRTLNGKKCEVPVKRILSGVPVEQAVSRDALADPDSLTPFLALLRPEGGRSLA</sequence>
<dbReference type="GO" id="GO:0030729">
    <property type="term" value="F:acetoacetate-CoA ligase activity"/>
    <property type="evidence" value="ECO:0007669"/>
    <property type="project" value="UniProtKB-EC"/>
</dbReference>
<dbReference type="Gene3D" id="3.30.300.30">
    <property type="match status" value="1"/>
</dbReference>
<evidence type="ECO:0000313" key="8">
    <source>
        <dbReference type="EMBL" id="MDP9825818.1"/>
    </source>
</evidence>
<dbReference type="NCBIfam" id="NF002937">
    <property type="entry name" value="PRK03584.1"/>
    <property type="match status" value="1"/>
</dbReference>
<keyword evidence="9" id="KW-1185">Reference proteome</keyword>
<dbReference type="InterPro" id="IPR005914">
    <property type="entry name" value="Acac_CoA_synth"/>
</dbReference>
<name>A0ABT9NZE6_9ACTN</name>
<dbReference type="EC" id="6.2.1.16" evidence="8"/>
<evidence type="ECO:0000256" key="3">
    <source>
        <dbReference type="ARBA" id="ARBA00022741"/>
    </source>
</evidence>
<evidence type="ECO:0000256" key="1">
    <source>
        <dbReference type="ARBA" id="ARBA00006432"/>
    </source>
</evidence>
<dbReference type="Pfam" id="PF13193">
    <property type="entry name" value="AMP-binding_C"/>
    <property type="match status" value="1"/>
</dbReference>
<comment type="caution">
    <text evidence="8">The sequence shown here is derived from an EMBL/GenBank/DDBJ whole genome shotgun (WGS) entry which is preliminary data.</text>
</comment>
<dbReference type="InterPro" id="IPR020845">
    <property type="entry name" value="AMP-binding_CS"/>
</dbReference>
<evidence type="ECO:0000259" key="6">
    <source>
        <dbReference type="Pfam" id="PF13193"/>
    </source>
</evidence>
<evidence type="ECO:0000259" key="7">
    <source>
        <dbReference type="Pfam" id="PF16177"/>
    </source>
</evidence>
<feature type="domain" description="Acetyl-coenzyme A synthetase N-terminal" evidence="7">
    <location>
        <begin position="46"/>
        <end position="102"/>
    </location>
</feature>
<dbReference type="PANTHER" id="PTHR42921">
    <property type="entry name" value="ACETOACETYL-COA SYNTHETASE"/>
    <property type="match status" value="1"/>
</dbReference>